<comment type="similarity">
    <text evidence="4">Belongs to the HepT RNase toxin family.</text>
</comment>
<keyword evidence="2" id="KW-0540">Nuclease</keyword>
<keyword evidence="1" id="KW-1277">Toxin-antitoxin system</keyword>
<dbReference type="NCBIfam" id="NF047751">
    <property type="entry name" value="HepT_toxin"/>
    <property type="match status" value="1"/>
</dbReference>
<dbReference type="InterPro" id="IPR037038">
    <property type="entry name" value="HepT-like_sf"/>
</dbReference>
<reference evidence="5 6" key="1">
    <citation type="submission" date="2017-09" db="EMBL/GenBank/DDBJ databases">
        <title>Depth-based differentiation of microbial function through sediment-hosted aquifers and enrichment of novel symbionts in the deep terrestrial subsurface.</title>
        <authorList>
            <person name="Probst A.J."/>
            <person name="Ladd B."/>
            <person name="Jarett J.K."/>
            <person name="Geller-Mcgrath D.E."/>
            <person name="Sieber C.M."/>
            <person name="Emerson J.B."/>
            <person name="Anantharaman K."/>
            <person name="Thomas B.C."/>
            <person name="Malmstrom R."/>
            <person name="Stieglmeier M."/>
            <person name="Klingl A."/>
            <person name="Woyke T."/>
            <person name="Ryan C.M."/>
            <person name="Banfield J.F."/>
        </authorList>
    </citation>
    <scope>NUCLEOTIDE SEQUENCE [LARGE SCALE GENOMIC DNA]</scope>
    <source>
        <strain evidence="5">CG22_combo_CG10-13_8_21_14_all_45_10</strain>
    </source>
</reference>
<dbReference type="Pfam" id="PF01934">
    <property type="entry name" value="HepT-like"/>
    <property type="match status" value="1"/>
</dbReference>
<evidence type="ECO:0000256" key="3">
    <source>
        <dbReference type="ARBA" id="ARBA00022801"/>
    </source>
</evidence>
<dbReference type="InterPro" id="IPR052379">
    <property type="entry name" value="Type_VII_TA_RNase"/>
</dbReference>
<dbReference type="GO" id="GO:0110001">
    <property type="term" value="C:toxin-antitoxin complex"/>
    <property type="evidence" value="ECO:0007669"/>
    <property type="project" value="InterPro"/>
</dbReference>
<comment type="caution">
    <text evidence="5">The sequence shown here is derived from an EMBL/GenBank/DDBJ whole genome shotgun (WGS) entry which is preliminary data.</text>
</comment>
<evidence type="ECO:0000256" key="1">
    <source>
        <dbReference type="ARBA" id="ARBA00022649"/>
    </source>
</evidence>
<protein>
    <recommendedName>
        <fullName evidence="7">DUF86 domain-containing protein</fullName>
    </recommendedName>
</protein>
<dbReference type="EMBL" id="PCSV01000003">
    <property type="protein sequence ID" value="PIP57331.1"/>
    <property type="molecule type" value="Genomic_DNA"/>
</dbReference>
<proteinExistence type="inferred from homology"/>
<dbReference type="GO" id="GO:0004540">
    <property type="term" value="F:RNA nuclease activity"/>
    <property type="evidence" value="ECO:0007669"/>
    <property type="project" value="InterPro"/>
</dbReference>
<dbReference type="PANTHER" id="PTHR33397">
    <property type="entry name" value="UPF0331 PROTEIN YUTE"/>
    <property type="match status" value="1"/>
</dbReference>
<evidence type="ECO:0000256" key="4">
    <source>
        <dbReference type="ARBA" id="ARBA00024207"/>
    </source>
</evidence>
<dbReference type="InterPro" id="IPR008201">
    <property type="entry name" value="HepT-like"/>
</dbReference>
<evidence type="ECO:0000313" key="5">
    <source>
        <dbReference type="EMBL" id="PIP57331.1"/>
    </source>
</evidence>
<sequence length="152" mass="17351">MTNLKIEKDIVIKRMEGIEGEVASLKELGKKSLAEFQDGDSWKLAQFHLHRALEGVFNIGSHILSRIPGATATQYKEIAQKLGENGIVPKDFANQRLVEMAKYRNRLIHFYAQVTSEELYEIIQKDLGDFDIFLTSVKEVLENPQKFGLEIE</sequence>
<organism evidence="5 6">
    <name type="scientific">Candidatus Woesebacteria bacterium CG22_combo_CG10-13_8_21_14_all_45_10</name>
    <dbReference type="NCBI Taxonomy" id="1975060"/>
    <lineage>
        <taxon>Bacteria</taxon>
        <taxon>Candidatus Woeseibacteriota</taxon>
    </lineage>
</organism>
<evidence type="ECO:0000313" key="6">
    <source>
        <dbReference type="Proteomes" id="UP000230759"/>
    </source>
</evidence>
<dbReference type="Gene3D" id="1.20.120.580">
    <property type="entry name" value="bsu32300-like"/>
    <property type="match status" value="1"/>
</dbReference>
<dbReference type="Proteomes" id="UP000230759">
    <property type="component" value="Unassembled WGS sequence"/>
</dbReference>
<dbReference type="GO" id="GO:0016787">
    <property type="term" value="F:hydrolase activity"/>
    <property type="evidence" value="ECO:0007669"/>
    <property type="project" value="UniProtKB-KW"/>
</dbReference>
<dbReference type="PANTHER" id="PTHR33397:SF3">
    <property type="entry name" value="MRNA NUCLEASE HEPT"/>
    <property type="match status" value="1"/>
</dbReference>
<evidence type="ECO:0008006" key="7">
    <source>
        <dbReference type="Google" id="ProtNLM"/>
    </source>
</evidence>
<dbReference type="AlphaFoldDB" id="A0A2H0BI56"/>
<accession>A0A2H0BI56</accession>
<evidence type="ECO:0000256" key="2">
    <source>
        <dbReference type="ARBA" id="ARBA00022722"/>
    </source>
</evidence>
<name>A0A2H0BI56_9BACT</name>
<keyword evidence="3" id="KW-0378">Hydrolase</keyword>
<gene>
    <name evidence="5" type="ORF">COX04_00070</name>
</gene>